<dbReference type="InterPro" id="IPR036621">
    <property type="entry name" value="Anticodon-bd_dom_sf"/>
</dbReference>
<dbReference type="SUPFAM" id="SSF55186">
    <property type="entry name" value="ThrRS/AlaRS common domain"/>
    <property type="match status" value="1"/>
</dbReference>
<dbReference type="InterPro" id="IPR012947">
    <property type="entry name" value="tRNA_SAD"/>
</dbReference>
<dbReference type="GO" id="GO:0005737">
    <property type="term" value="C:cytoplasm"/>
    <property type="evidence" value="ECO:0007669"/>
    <property type="project" value="UniProtKB-SubCell"/>
</dbReference>
<organism evidence="15 16">
    <name type="scientific">Candidatus Promineifilum breve</name>
    <dbReference type="NCBI Taxonomy" id="1806508"/>
    <lineage>
        <taxon>Bacteria</taxon>
        <taxon>Bacillati</taxon>
        <taxon>Chloroflexota</taxon>
        <taxon>Ardenticatenia</taxon>
        <taxon>Candidatus Promineifilales</taxon>
        <taxon>Candidatus Promineifilaceae</taxon>
        <taxon>Candidatus Promineifilum</taxon>
    </lineage>
</organism>
<evidence type="ECO:0000256" key="12">
    <source>
        <dbReference type="ARBA" id="ARBA00049515"/>
    </source>
</evidence>
<dbReference type="InterPro" id="IPR002320">
    <property type="entry name" value="Thr-tRNA-ligase_IIa"/>
</dbReference>
<comment type="catalytic activity">
    <reaction evidence="12 13">
        <text>tRNA(Thr) + L-threonine + ATP = L-threonyl-tRNA(Thr) + AMP + diphosphate + H(+)</text>
        <dbReference type="Rhea" id="RHEA:24624"/>
        <dbReference type="Rhea" id="RHEA-COMP:9670"/>
        <dbReference type="Rhea" id="RHEA-COMP:9704"/>
        <dbReference type="ChEBI" id="CHEBI:15378"/>
        <dbReference type="ChEBI" id="CHEBI:30616"/>
        <dbReference type="ChEBI" id="CHEBI:33019"/>
        <dbReference type="ChEBI" id="CHEBI:57926"/>
        <dbReference type="ChEBI" id="CHEBI:78442"/>
        <dbReference type="ChEBI" id="CHEBI:78534"/>
        <dbReference type="ChEBI" id="CHEBI:456215"/>
        <dbReference type="EC" id="6.1.1.3"/>
    </reaction>
</comment>
<dbReference type="Pfam" id="PF00587">
    <property type="entry name" value="tRNA-synt_2b"/>
    <property type="match status" value="1"/>
</dbReference>
<dbReference type="GO" id="GO:0004829">
    <property type="term" value="F:threonine-tRNA ligase activity"/>
    <property type="evidence" value="ECO:0007669"/>
    <property type="project" value="UniProtKB-UniRule"/>
</dbReference>
<keyword evidence="6 13" id="KW-0547">Nucleotide-binding</keyword>
<dbReference type="CDD" id="cd00860">
    <property type="entry name" value="ThrRS_anticodon"/>
    <property type="match status" value="1"/>
</dbReference>
<keyword evidence="7 13" id="KW-0862">Zinc</keyword>
<feature type="domain" description="Aminoacyl-transfer RNA synthetases class-II family profile" evidence="14">
    <location>
        <begin position="208"/>
        <end position="504"/>
    </location>
</feature>
<evidence type="ECO:0000256" key="10">
    <source>
        <dbReference type="ARBA" id="ARBA00022917"/>
    </source>
</evidence>
<dbReference type="KEGG" id="pbf:CFX0092_A1837"/>
<dbReference type="AlphaFoldDB" id="A0A160T4L2"/>
<feature type="binding site" evidence="13">
    <location>
        <position position="301"/>
    </location>
    <ligand>
        <name>Zn(2+)</name>
        <dbReference type="ChEBI" id="CHEBI:29105"/>
        <note>catalytic</note>
    </ligand>
</feature>
<dbReference type="EC" id="6.1.1.3" evidence="13"/>
<evidence type="ECO:0000256" key="8">
    <source>
        <dbReference type="ARBA" id="ARBA00022840"/>
    </source>
</evidence>
<comment type="subcellular location">
    <subcellularLocation>
        <location evidence="13">Cytoplasm</location>
    </subcellularLocation>
</comment>
<dbReference type="InterPro" id="IPR006195">
    <property type="entry name" value="aa-tRNA-synth_II"/>
</dbReference>
<dbReference type="FunFam" id="3.30.930.10:FF:000002">
    <property type="entry name" value="Threonine--tRNA ligase"/>
    <property type="match status" value="1"/>
</dbReference>
<protein>
    <recommendedName>
        <fullName evidence="13">Threonine--tRNA ligase</fullName>
        <ecNumber evidence="13">6.1.1.3</ecNumber>
    </recommendedName>
    <alternativeName>
        <fullName evidence="13">Threonyl-tRNA synthetase</fullName>
        <shortName evidence="13">ThrRS</shortName>
    </alternativeName>
</protein>
<dbReference type="CDD" id="cd00771">
    <property type="entry name" value="ThrRS_core"/>
    <property type="match status" value="1"/>
</dbReference>
<evidence type="ECO:0000259" key="14">
    <source>
        <dbReference type="PROSITE" id="PS50862"/>
    </source>
</evidence>
<dbReference type="GO" id="GO:0000049">
    <property type="term" value="F:tRNA binding"/>
    <property type="evidence" value="ECO:0007669"/>
    <property type="project" value="UniProtKB-KW"/>
</dbReference>
<keyword evidence="9 13" id="KW-0694">RNA-binding</keyword>
<evidence type="ECO:0000256" key="2">
    <source>
        <dbReference type="ARBA" id="ARBA00022490"/>
    </source>
</evidence>
<feature type="binding site" evidence="13">
    <location>
        <position position="481"/>
    </location>
    <ligand>
        <name>Zn(2+)</name>
        <dbReference type="ChEBI" id="CHEBI:29105"/>
        <note>catalytic</note>
    </ligand>
</feature>
<dbReference type="GO" id="GO:0006435">
    <property type="term" value="P:threonyl-tRNA aminoacylation"/>
    <property type="evidence" value="ECO:0007669"/>
    <property type="project" value="UniProtKB-UniRule"/>
</dbReference>
<dbReference type="Pfam" id="PF03129">
    <property type="entry name" value="HGTP_anticodon"/>
    <property type="match status" value="1"/>
</dbReference>
<comment type="caution">
    <text evidence="13">Lacks conserved residue(s) required for the propagation of feature annotation.</text>
</comment>
<evidence type="ECO:0000256" key="1">
    <source>
        <dbReference type="ARBA" id="ARBA00008226"/>
    </source>
</evidence>
<dbReference type="EMBL" id="LN890655">
    <property type="protein sequence ID" value="CUS03715.2"/>
    <property type="molecule type" value="Genomic_DNA"/>
</dbReference>
<evidence type="ECO:0000256" key="7">
    <source>
        <dbReference type="ARBA" id="ARBA00022833"/>
    </source>
</evidence>
<keyword evidence="16" id="KW-1185">Reference proteome</keyword>
<dbReference type="Gene3D" id="3.30.980.10">
    <property type="entry name" value="Threonyl-trna Synthetase, Chain A, domain 2"/>
    <property type="match status" value="1"/>
</dbReference>
<comment type="subunit">
    <text evidence="13">Homodimer.</text>
</comment>
<dbReference type="Gene3D" id="3.30.930.10">
    <property type="entry name" value="Bira Bifunctional Protein, Domain 2"/>
    <property type="match status" value="1"/>
</dbReference>
<dbReference type="InterPro" id="IPR018163">
    <property type="entry name" value="Thr/Ala-tRNA-synth_IIc_edit"/>
</dbReference>
<evidence type="ECO:0000256" key="11">
    <source>
        <dbReference type="ARBA" id="ARBA00023146"/>
    </source>
</evidence>
<accession>A0A160T4L2</accession>
<dbReference type="Proteomes" id="UP000215027">
    <property type="component" value="Chromosome I"/>
</dbReference>
<dbReference type="InterPro" id="IPR002314">
    <property type="entry name" value="aa-tRNA-synt_IIb"/>
</dbReference>
<dbReference type="NCBIfam" id="TIGR00418">
    <property type="entry name" value="thrS"/>
    <property type="match status" value="1"/>
</dbReference>
<dbReference type="GO" id="GO:0005524">
    <property type="term" value="F:ATP binding"/>
    <property type="evidence" value="ECO:0007669"/>
    <property type="project" value="UniProtKB-UniRule"/>
</dbReference>
<evidence type="ECO:0000256" key="4">
    <source>
        <dbReference type="ARBA" id="ARBA00022598"/>
    </source>
</evidence>
<keyword evidence="3 13" id="KW-0820">tRNA-binding</keyword>
<dbReference type="SUPFAM" id="SSF52954">
    <property type="entry name" value="Class II aaRS ABD-related"/>
    <property type="match status" value="1"/>
</dbReference>
<dbReference type="InterPro" id="IPR004154">
    <property type="entry name" value="Anticodon-bd"/>
</dbReference>
<feature type="binding site" evidence="13">
    <location>
        <position position="352"/>
    </location>
    <ligand>
        <name>Zn(2+)</name>
        <dbReference type="ChEBI" id="CHEBI:29105"/>
        <note>catalytic</note>
    </ligand>
</feature>
<dbReference type="PRINTS" id="PR01047">
    <property type="entry name" value="TRNASYNTHTHR"/>
</dbReference>
<dbReference type="FunFam" id="3.40.50.800:FF:000001">
    <property type="entry name" value="Threonine--tRNA ligase"/>
    <property type="match status" value="1"/>
</dbReference>
<evidence type="ECO:0000256" key="13">
    <source>
        <dbReference type="HAMAP-Rule" id="MF_00184"/>
    </source>
</evidence>
<dbReference type="Gene3D" id="3.40.50.800">
    <property type="entry name" value="Anticodon-binding domain"/>
    <property type="match status" value="1"/>
</dbReference>
<comment type="cofactor">
    <cofactor evidence="13">
        <name>Zn(2+)</name>
        <dbReference type="ChEBI" id="CHEBI:29105"/>
    </cofactor>
    <text evidence="13">Binds 1 zinc ion per subunit.</text>
</comment>
<keyword evidence="5 13" id="KW-0479">Metal-binding</keyword>
<evidence type="ECO:0000313" key="16">
    <source>
        <dbReference type="Proteomes" id="UP000215027"/>
    </source>
</evidence>
<proteinExistence type="inferred from homology"/>
<keyword evidence="2 13" id="KW-0963">Cytoplasm</keyword>
<dbReference type="Gene3D" id="3.30.54.20">
    <property type="match status" value="1"/>
</dbReference>
<dbReference type="PROSITE" id="PS50862">
    <property type="entry name" value="AA_TRNA_LIGASE_II"/>
    <property type="match status" value="1"/>
</dbReference>
<dbReference type="RefSeq" id="WP_095043165.1">
    <property type="nucleotide sequence ID" value="NZ_LN890655.1"/>
</dbReference>
<keyword evidence="10 13" id="KW-0648">Protein biosynthesis</keyword>
<dbReference type="InterPro" id="IPR045864">
    <property type="entry name" value="aa-tRNA-synth_II/BPL/LPL"/>
</dbReference>
<keyword evidence="8 13" id="KW-0067">ATP-binding</keyword>
<evidence type="ECO:0000256" key="6">
    <source>
        <dbReference type="ARBA" id="ARBA00022741"/>
    </source>
</evidence>
<evidence type="ECO:0000256" key="3">
    <source>
        <dbReference type="ARBA" id="ARBA00022555"/>
    </source>
</evidence>
<dbReference type="GO" id="GO:0046872">
    <property type="term" value="F:metal ion binding"/>
    <property type="evidence" value="ECO:0007669"/>
    <property type="project" value="UniProtKB-KW"/>
</dbReference>
<keyword evidence="4 13" id="KW-0436">Ligase</keyword>
<dbReference type="Pfam" id="PF07973">
    <property type="entry name" value="tRNA_SAD"/>
    <property type="match status" value="1"/>
</dbReference>
<gene>
    <name evidence="13 15" type="primary">thrS</name>
    <name evidence="15" type="ORF">CFX0092_A1837</name>
</gene>
<keyword evidence="11 13" id="KW-0030">Aminoacyl-tRNA synthetase</keyword>
<dbReference type="PANTHER" id="PTHR11451">
    <property type="entry name" value="THREONINE-TRNA LIGASE"/>
    <property type="match status" value="1"/>
</dbReference>
<name>A0A160T4L2_9CHLR</name>
<dbReference type="InterPro" id="IPR047246">
    <property type="entry name" value="ThrRS_anticodon"/>
</dbReference>
<evidence type="ECO:0000256" key="5">
    <source>
        <dbReference type="ARBA" id="ARBA00022723"/>
    </source>
</evidence>
<reference evidence="15" key="1">
    <citation type="submission" date="2016-01" db="EMBL/GenBank/DDBJ databases">
        <authorList>
            <person name="Mcilroy J.S."/>
            <person name="Karst M S."/>
            <person name="Albertsen M."/>
        </authorList>
    </citation>
    <scope>NUCLEOTIDE SEQUENCE</scope>
    <source>
        <strain evidence="15">Cfx-K</strain>
    </source>
</reference>
<evidence type="ECO:0000313" key="15">
    <source>
        <dbReference type="EMBL" id="CUS03715.2"/>
    </source>
</evidence>
<dbReference type="OrthoDB" id="9802304at2"/>
<evidence type="ECO:0000256" key="9">
    <source>
        <dbReference type="ARBA" id="ARBA00022884"/>
    </source>
</evidence>
<dbReference type="InterPro" id="IPR033728">
    <property type="entry name" value="ThrRS_core"/>
</dbReference>
<dbReference type="SUPFAM" id="SSF55681">
    <property type="entry name" value="Class II aaRS and biotin synthetases"/>
    <property type="match status" value="1"/>
</dbReference>
<dbReference type="HAMAP" id="MF_00184">
    <property type="entry name" value="Thr_tRNA_synth"/>
    <property type="match status" value="1"/>
</dbReference>
<dbReference type="SMART" id="SM00863">
    <property type="entry name" value="tRNA_SAD"/>
    <property type="match status" value="1"/>
</dbReference>
<comment type="similarity">
    <text evidence="1 13">Belongs to the class-II aminoacyl-tRNA synthetase family.</text>
</comment>
<sequence length="609" mass="69102">MADNGNVPYIETELYRIRHSAAHVMAEAVSELFPEARLAIGPPVEDGFYYDFDLGLDERGKPRTFAPEDLARIEARMGELLRDNAEFQHTTMPVAEALAFFGGQPYKVELIRDLAAGKVDENGEPTAEPATEVGIYRQRDFVDLCRGPHVGRTRDIKANAVKLLRTGGAYWRGDEKNPQLQRIYGTAWHNKAELDDYLHRLEEARLRDHRRLGKQLSLFHISPLVGSGLPLWLPKGAVLRETLENFLRQAQLARGYLPVITPHIGNLELYKTSGHYPYYKDSQYTPIKVDEEEFLLKPMNCPHHIEIYRSEPRSYRDLPYRLAEFGTVYRYEKSGELTGLTRVRGFTVDDSHLFVAPEQLEEEFIAVVDLIQYVFSTIGFSDFRARLGTNDPASDKYAGEPEMWARGIAAIRGAADKLGLNYTVEEGEAAFYGPKLDFIFRDVLKREWQLGTVQVDFLLPERFGLEYTGEDGRPHRPVMIHRAPFGSMERFVGILIEHFNGAFPLWLAPVQATIIPIADRHVEYAQQAGAELKAAGLRVTVDDSNERMNKKIRAAQMQKTPYMLVVGDKEMEAGAVAVRTRNEEDRGAQPLADFIEQATQLIVSRSMEL</sequence>
<dbReference type="PANTHER" id="PTHR11451:SF44">
    <property type="entry name" value="THREONINE--TRNA LIGASE, CHLOROPLASTIC_MITOCHONDRIAL 2"/>
    <property type="match status" value="1"/>
</dbReference>